<feature type="domain" description="Enoyl reductase (ER)" evidence="2">
    <location>
        <begin position="15"/>
        <end position="318"/>
    </location>
</feature>
<proteinExistence type="predicted"/>
<dbReference type="InterPro" id="IPR020843">
    <property type="entry name" value="ER"/>
</dbReference>
<evidence type="ECO:0000256" key="1">
    <source>
        <dbReference type="ARBA" id="ARBA00023002"/>
    </source>
</evidence>
<evidence type="ECO:0000313" key="4">
    <source>
        <dbReference type="Proteomes" id="UP001418796"/>
    </source>
</evidence>
<gene>
    <name evidence="3" type="ORF">MKY91_04005</name>
</gene>
<protein>
    <submittedName>
        <fullName evidence="3">NAD(P)-dependent alcohol dehydrogenase</fullName>
    </submittedName>
</protein>
<dbReference type="Gene3D" id="3.40.50.720">
    <property type="entry name" value="NAD(P)-binding Rossmann-like Domain"/>
    <property type="match status" value="1"/>
</dbReference>
<dbReference type="SUPFAM" id="SSF51735">
    <property type="entry name" value="NAD(P)-binding Rossmann-fold domains"/>
    <property type="match status" value="1"/>
</dbReference>
<dbReference type="CDD" id="cd08267">
    <property type="entry name" value="MDR1"/>
    <property type="match status" value="1"/>
</dbReference>
<reference evidence="3 4" key="1">
    <citation type="submission" date="2024-03" db="EMBL/GenBank/DDBJ databases">
        <title>Bacilli Hybrid Assemblies.</title>
        <authorList>
            <person name="Kovac J."/>
        </authorList>
    </citation>
    <scope>NUCLEOTIDE SEQUENCE [LARGE SCALE GENOMIC DNA]</scope>
    <source>
        <strain evidence="3 4">FSL R7-0666</strain>
    </source>
</reference>
<dbReference type="Proteomes" id="UP001418796">
    <property type="component" value="Unassembled WGS sequence"/>
</dbReference>
<dbReference type="PROSITE" id="PS01162">
    <property type="entry name" value="QOR_ZETA_CRYSTAL"/>
    <property type="match status" value="1"/>
</dbReference>
<dbReference type="EMBL" id="JBCITK010000001">
    <property type="protein sequence ID" value="MEN0642326.1"/>
    <property type="molecule type" value="Genomic_DNA"/>
</dbReference>
<dbReference type="PANTHER" id="PTHR11695:SF294">
    <property type="entry name" value="RETICULON-4-INTERACTING PROTEIN 1, MITOCHONDRIAL"/>
    <property type="match status" value="1"/>
</dbReference>
<dbReference type="InterPro" id="IPR011032">
    <property type="entry name" value="GroES-like_sf"/>
</dbReference>
<name>A0ABU9VHF9_9BACI</name>
<dbReference type="InterPro" id="IPR013154">
    <property type="entry name" value="ADH-like_N"/>
</dbReference>
<dbReference type="InterPro" id="IPR036291">
    <property type="entry name" value="NAD(P)-bd_dom_sf"/>
</dbReference>
<organism evidence="3 4">
    <name type="scientific">Alkalicoccobacillus gibsonii</name>
    <dbReference type="NCBI Taxonomy" id="79881"/>
    <lineage>
        <taxon>Bacteria</taxon>
        <taxon>Bacillati</taxon>
        <taxon>Bacillota</taxon>
        <taxon>Bacilli</taxon>
        <taxon>Bacillales</taxon>
        <taxon>Bacillaceae</taxon>
        <taxon>Alkalicoccobacillus</taxon>
    </lineage>
</organism>
<sequence length="329" mass="35477">MKNEKMRAVQYSKYGSPDVLFESTISKPVIKEGELLIRIHGSSVNSMDTLFRSGKIKTLTGKEFPKGTGVDFSGEIVEVGSSVKEYQPGDKVWGMLPMNLRSPIGSAAEYVAVAPEKISKSPNKVDLLQAAALPGVGATAIIALKYKAKLRKGEQLLVRGAGGGVGSIAIQVGKMLGAHVTALANEKHLTSLKKLGADEVYDYKKTSSTDLKKFDVVMDTVGTDLKHYRALLAKNGRMVTIGFPNLTSLAYIVSSSIYGSRRVRVFSANPKSKLLKELAYYVDLDEVIPVVDSIYSLSDSAKAHHSLEAGGGLGKRIINIIEKKDSLSK</sequence>
<dbReference type="Pfam" id="PF08240">
    <property type="entry name" value="ADH_N"/>
    <property type="match status" value="1"/>
</dbReference>
<evidence type="ECO:0000259" key="2">
    <source>
        <dbReference type="SMART" id="SM00829"/>
    </source>
</evidence>
<comment type="caution">
    <text evidence="3">The sequence shown here is derived from an EMBL/GenBank/DDBJ whole genome shotgun (WGS) entry which is preliminary data.</text>
</comment>
<dbReference type="InterPro" id="IPR002364">
    <property type="entry name" value="Quin_OxRdtase/zeta-crystal_CS"/>
</dbReference>
<accession>A0ABU9VHF9</accession>
<dbReference type="Pfam" id="PF13602">
    <property type="entry name" value="ADH_zinc_N_2"/>
    <property type="match status" value="1"/>
</dbReference>
<keyword evidence="1" id="KW-0560">Oxidoreductase</keyword>
<dbReference type="PANTHER" id="PTHR11695">
    <property type="entry name" value="ALCOHOL DEHYDROGENASE RELATED"/>
    <property type="match status" value="1"/>
</dbReference>
<dbReference type="RefSeq" id="WP_343129457.1">
    <property type="nucleotide sequence ID" value="NZ_JBCITK010000001.1"/>
</dbReference>
<dbReference type="InterPro" id="IPR050700">
    <property type="entry name" value="YIM1/Zinc_Alcohol_DH_Fams"/>
</dbReference>
<dbReference type="SMART" id="SM00829">
    <property type="entry name" value="PKS_ER"/>
    <property type="match status" value="1"/>
</dbReference>
<dbReference type="Gene3D" id="3.90.180.10">
    <property type="entry name" value="Medium-chain alcohol dehydrogenases, catalytic domain"/>
    <property type="match status" value="1"/>
</dbReference>
<dbReference type="SUPFAM" id="SSF50129">
    <property type="entry name" value="GroES-like"/>
    <property type="match status" value="1"/>
</dbReference>
<evidence type="ECO:0000313" key="3">
    <source>
        <dbReference type="EMBL" id="MEN0642326.1"/>
    </source>
</evidence>
<keyword evidence="4" id="KW-1185">Reference proteome</keyword>